<dbReference type="PANTHER" id="PTHR33389:SF7">
    <property type="entry name" value="OS01G0678000 PROTEIN"/>
    <property type="match status" value="1"/>
</dbReference>
<feature type="domain" description="DUF2921" evidence="2">
    <location>
        <begin position="37"/>
        <end position="202"/>
    </location>
</feature>
<organism evidence="3 4">
    <name type="scientific">Zizania palustris</name>
    <name type="common">Northern wild rice</name>
    <dbReference type="NCBI Taxonomy" id="103762"/>
    <lineage>
        <taxon>Eukaryota</taxon>
        <taxon>Viridiplantae</taxon>
        <taxon>Streptophyta</taxon>
        <taxon>Embryophyta</taxon>
        <taxon>Tracheophyta</taxon>
        <taxon>Spermatophyta</taxon>
        <taxon>Magnoliopsida</taxon>
        <taxon>Liliopsida</taxon>
        <taxon>Poales</taxon>
        <taxon>Poaceae</taxon>
        <taxon>BOP clade</taxon>
        <taxon>Oryzoideae</taxon>
        <taxon>Oryzeae</taxon>
        <taxon>Zizaniinae</taxon>
        <taxon>Zizania</taxon>
    </lineage>
</organism>
<evidence type="ECO:0000259" key="2">
    <source>
        <dbReference type="Pfam" id="PF25333"/>
    </source>
</evidence>
<comment type="caution">
    <text evidence="3">The sequence shown here is derived from an EMBL/GenBank/DDBJ whole genome shotgun (WGS) entry which is preliminary data.</text>
</comment>
<dbReference type="Proteomes" id="UP000729402">
    <property type="component" value="Unassembled WGS sequence"/>
</dbReference>
<protein>
    <recommendedName>
        <fullName evidence="2">DUF2921 domain-containing protein</fullName>
    </recommendedName>
</protein>
<keyword evidence="4" id="KW-1185">Reference proteome</keyword>
<gene>
    <name evidence="3" type="ORF">GUJ93_ZPchr0007g4856</name>
</gene>
<sequence length="238" mass="25660">MAALARNHDTSACDLCLIALLLSITSVTLSATLLGPYSPYCVSPLPAANQHTDVDNVLVLLRSFHLSVGFFSGEGGNTLFSPHPTNGKGFTRNTNTFSMLPHGISRTTEPNVLHLTATLTLTDLREHIDENECVCGSYRESHSISFFLNGYYSSASAQLCMVDMGRELSRRDTTKHYADVNLHLQIPNPSSLTDPFVTGSLKGADFLAISLVTYVEGSNYKYSESASCSSVPDVAAAT</sequence>
<reference evidence="3" key="1">
    <citation type="journal article" date="2021" name="bioRxiv">
        <title>Whole Genome Assembly and Annotation of Northern Wild Rice, Zizania palustris L., Supports a Whole Genome Duplication in the Zizania Genus.</title>
        <authorList>
            <person name="Haas M."/>
            <person name="Kono T."/>
            <person name="Macchietto M."/>
            <person name="Millas R."/>
            <person name="McGilp L."/>
            <person name="Shao M."/>
            <person name="Duquette J."/>
            <person name="Hirsch C.N."/>
            <person name="Kimball J."/>
        </authorList>
    </citation>
    <scope>NUCLEOTIDE SEQUENCE</scope>
    <source>
        <tissue evidence="3">Fresh leaf tissue</tissue>
    </source>
</reference>
<dbReference type="AlphaFoldDB" id="A0A8J5W577"/>
<dbReference type="PANTHER" id="PTHR33389">
    <property type="entry name" value="FAMILY PROTEIN, PUTATIVE (DUF2921)-RELATED"/>
    <property type="match status" value="1"/>
</dbReference>
<name>A0A8J5W577_ZIZPA</name>
<reference evidence="3" key="2">
    <citation type="submission" date="2021-02" db="EMBL/GenBank/DDBJ databases">
        <authorList>
            <person name="Kimball J.A."/>
            <person name="Haas M.W."/>
            <person name="Macchietto M."/>
            <person name="Kono T."/>
            <person name="Duquette J."/>
            <person name="Shao M."/>
        </authorList>
    </citation>
    <scope>NUCLEOTIDE SEQUENCE</scope>
    <source>
        <tissue evidence="3">Fresh leaf tissue</tissue>
    </source>
</reference>
<dbReference type="EMBL" id="JAAALK010000282">
    <property type="protein sequence ID" value="KAG8077539.1"/>
    <property type="molecule type" value="Genomic_DNA"/>
</dbReference>
<evidence type="ECO:0000256" key="1">
    <source>
        <dbReference type="SAM" id="SignalP"/>
    </source>
</evidence>
<dbReference type="InterPro" id="IPR057425">
    <property type="entry name" value="DUF2921_N"/>
</dbReference>
<keyword evidence="1" id="KW-0732">Signal</keyword>
<dbReference type="Pfam" id="PF25333">
    <property type="entry name" value="DUF2921_N"/>
    <property type="match status" value="1"/>
</dbReference>
<evidence type="ECO:0000313" key="4">
    <source>
        <dbReference type="Proteomes" id="UP000729402"/>
    </source>
</evidence>
<feature type="chain" id="PRO_5035296231" description="DUF2921 domain-containing protein" evidence="1">
    <location>
        <begin position="31"/>
        <end position="238"/>
    </location>
</feature>
<accession>A0A8J5W577</accession>
<evidence type="ECO:0000313" key="3">
    <source>
        <dbReference type="EMBL" id="KAG8077539.1"/>
    </source>
</evidence>
<feature type="signal peptide" evidence="1">
    <location>
        <begin position="1"/>
        <end position="30"/>
    </location>
</feature>
<proteinExistence type="predicted"/>